<reference evidence="1" key="1">
    <citation type="submission" date="2021-04" db="EMBL/GenBank/DDBJ databases">
        <title>Draft genome of Fusarium avenaceum strain F156N33, isolated from an atmospheric sample in Virginia.</title>
        <authorList>
            <person name="Yang S."/>
            <person name="Vinatzer B.A."/>
            <person name="Coleman J."/>
        </authorList>
    </citation>
    <scope>NUCLEOTIDE SEQUENCE</scope>
    <source>
        <strain evidence="1">F156N33</strain>
    </source>
</reference>
<comment type="caution">
    <text evidence="1">The sequence shown here is derived from an EMBL/GenBank/DDBJ whole genome shotgun (WGS) entry which is preliminary data.</text>
</comment>
<organism evidence="1 2">
    <name type="scientific">Fusarium avenaceum</name>
    <dbReference type="NCBI Taxonomy" id="40199"/>
    <lineage>
        <taxon>Eukaryota</taxon>
        <taxon>Fungi</taxon>
        <taxon>Dikarya</taxon>
        <taxon>Ascomycota</taxon>
        <taxon>Pezizomycotina</taxon>
        <taxon>Sordariomycetes</taxon>
        <taxon>Hypocreomycetidae</taxon>
        <taxon>Hypocreales</taxon>
        <taxon>Nectriaceae</taxon>
        <taxon>Fusarium</taxon>
        <taxon>Fusarium tricinctum species complex</taxon>
    </lineage>
</organism>
<dbReference type="EMBL" id="JAGPUO010000015">
    <property type="protein sequence ID" value="KAG5658109.1"/>
    <property type="molecule type" value="Genomic_DNA"/>
</dbReference>
<evidence type="ECO:0000313" key="2">
    <source>
        <dbReference type="Proteomes" id="UP000782241"/>
    </source>
</evidence>
<gene>
    <name evidence="1" type="ORF">KAF25_007060</name>
</gene>
<keyword evidence="2" id="KW-1185">Reference proteome</keyword>
<name>A0A9P7KQD1_9HYPO</name>
<evidence type="ECO:0000313" key="1">
    <source>
        <dbReference type="EMBL" id="KAG5658109.1"/>
    </source>
</evidence>
<dbReference type="AlphaFoldDB" id="A0A9P7KQD1"/>
<accession>A0A9P7KQD1</accession>
<evidence type="ECO:0008006" key="3">
    <source>
        <dbReference type="Google" id="ProtNLM"/>
    </source>
</evidence>
<sequence length="121" mass="14014">MDSSGSEGDGTNGEATVDGYTRCCKRLWKLGAKYTKHYNRCHNRRFKCAFYEDCQYGAGEPKDLNRHYWVHHKEYAKENNIPSPHGKCLACGESFGRKDHVRRHLSRFPSCREKLALNDKS</sequence>
<proteinExistence type="predicted"/>
<dbReference type="Proteomes" id="UP000782241">
    <property type="component" value="Unassembled WGS sequence"/>
</dbReference>
<dbReference type="Gene3D" id="3.30.160.60">
    <property type="entry name" value="Classic Zinc Finger"/>
    <property type="match status" value="1"/>
</dbReference>
<protein>
    <recommendedName>
        <fullName evidence="3">C2H2-type domain-containing protein</fullName>
    </recommendedName>
</protein>